<accession>A0A7U4E7K4</accession>
<dbReference type="Gene3D" id="1.10.1220.170">
    <property type="match status" value="1"/>
</dbReference>
<sequence>MKHTISLDFDELTSSFIERLKLLFKNSKAPRVTIVLEDESDEDETTYLLKSEANRTRLMQSLENARQGNTIMPDLEEFRKLTHA</sequence>
<proteinExistence type="predicted"/>
<keyword evidence="2" id="KW-1185">Reference proteome</keyword>
<evidence type="ECO:0000313" key="1">
    <source>
        <dbReference type="EMBL" id="AEI50398.1"/>
    </source>
</evidence>
<evidence type="ECO:0008006" key="3">
    <source>
        <dbReference type="Google" id="ProtNLM"/>
    </source>
</evidence>
<dbReference type="RefSeq" id="WP_013929696.1">
    <property type="nucleotide sequence ID" value="NC_015703.1"/>
</dbReference>
<protein>
    <recommendedName>
        <fullName evidence="3">Antitoxin</fullName>
    </recommendedName>
</protein>
<reference evidence="1 2" key="2">
    <citation type="journal article" date="2012" name="Stand. Genomic Sci.">
        <title>Complete genome sequence of the aquatic bacterium Runella slithyformis type strain (LSU 4(T)).</title>
        <authorList>
            <person name="Copeland A."/>
            <person name="Zhang X."/>
            <person name="Misra M."/>
            <person name="Lapidus A."/>
            <person name="Nolan M."/>
            <person name="Lucas S."/>
            <person name="Deshpande S."/>
            <person name="Cheng J.F."/>
            <person name="Tapia R."/>
            <person name="Goodwin L.A."/>
            <person name="Pitluck S."/>
            <person name="Liolios K."/>
            <person name="Pagani I."/>
            <person name="Ivanova N."/>
            <person name="Mikhailova N."/>
            <person name="Pati A."/>
            <person name="Chen A."/>
            <person name="Palaniappan K."/>
            <person name="Land M."/>
            <person name="Hauser L."/>
            <person name="Pan C."/>
            <person name="Jeffries C.D."/>
            <person name="Detter J.C."/>
            <person name="Brambilla E.M."/>
            <person name="Rohde M."/>
            <person name="Djao O.D."/>
            <person name="Goker M."/>
            <person name="Sikorski J."/>
            <person name="Tindall B.J."/>
            <person name="Woyke T."/>
            <person name="Bristow J."/>
            <person name="Eisen J.A."/>
            <person name="Markowitz V."/>
            <person name="Hugenholtz P."/>
            <person name="Kyrpides N.C."/>
            <person name="Klenk H.P."/>
            <person name="Mavromatis K."/>
        </authorList>
    </citation>
    <scope>NUCLEOTIDE SEQUENCE [LARGE SCALE GENOMIC DNA]</scope>
    <source>
        <strain evidence="2">ATCC 29530 / DSM 19594 / LMG 11500 / NCIMB 11436 / LSU 4</strain>
    </source>
</reference>
<name>A0A7U4E7K4_RUNSL</name>
<evidence type="ECO:0000313" key="2">
    <source>
        <dbReference type="Proteomes" id="UP000000493"/>
    </source>
</evidence>
<dbReference type="EMBL" id="CP002859">
    <property type="protein sequence ID" value="AEI50398.1"/>
    <property type="molecule type" value="Genomic_DNA"/>
</dbReference>
<dbReference type="KEGG" id="rsi:Runsl_4048"/>
<dbReference type="AlphaFoldDB" id="A0A7U4E7K4"/>
<organism evidence="1 2">
    <name type="scientific">Runella slithyformis (strain ATCC 29530 / DSM 19594 / LMG 11500 / NCIMB 11436 / LSU 4)</name>
    <dbReference type="NCBI Taxonomy" id="761193"/>
    <lineage>
        <taxon>Bacteria</taxon>
        <taxon>Pseudomonadati</taxon>
        <taxon>Bacteroidota</taxon>
        <taxon>Cytophagia</taxon>
        <taxon>Cytophagales</taxon>
        <taxon>Spirosomataceae</taxon>
        <taxon>Runella</taxon>
    </lineage>
</organism>
<gene>
    <name evidence="1" type="ordered locus">Runsl_4048</name>
</gene>
<dbReference type="Proteomes" id="UP000000493">
    <property type="component" value="Chromosome"/>
</dbReference>
<reference evidence="2" key="1">
    <citation type="submission" date="2011-06" db="EMBL/GenBank/DDBJ databases">
        <title>The complete genome of chromosome of Runella slithyformis DSM 19594.</title>
        <authorList>
            <consortium name="US DOE Joint Genome Institute (JGI-PGF)"/>
            <person name="Lucas S."/>
            <person name="Han J."/>
            <person name="Lapidus A."/>
            <person name="Bruce D."/>
            <person name="Goodwin L."/>
            <person name="Pitluck S."/>
            <person name="Peters L."/>
            <person name="Kyrpides N."/>
            <person name="Mavromatis K."/>
            <person name="Ivanova N."/>
            <person name="Ovchinnikova G."/>
            <person name="Zhang X."/>
            <person name="Misra M."/>
            <person name="Detter J.C."/>
            <person name="Tapia R."/>
            <person name="Han C."/>
            <person name="Land M."/>
            <person name="Hauser L."/>
            <person name="Markowitz V."/>
            <person name="Cheng J.-F."/>
            <person name="Hugenholtz P."/>
            <person name="Woyke T."/>
            <person name="Wu D."/>
            <person name="Tindall B."/>
            <person name="Faehrich R."/>
            <person name="Brambilla E."/>
            <person name="Klenk H.-P."/>
            <person name="Eisen J.A."/>
        </authorList>
    </citation>
    <scope>NUCLEOTIDE SEQUENCE [LARGE SCALE GENOMIC DNA]</scope>
    <source>
        <strain evidence="2">ATCC 29530 / DSM 19594 / LMG 11500 / NCIMB 11436 / LSU 4</strain>
    </source>
</reference>